<name>A0A6N7PZ62_9BACT</name>
<dbReference type="RefSeq" id="WP_153822401.1">
    <property type="nucleotide sequence ID" value="NZ_WJIE01000008.1"/>
</dbReference>
<evidence type="ECO:0000256" key="1">
    <source>
        <dbReference type="SAM" id="MobiDB-lite"/>
    </source>
</evidence>
<evidence type="ECO:0000313" key="2">
    <source>
        <dbReference type="EMBL" id="MRG95585.1"/>
    </source>
</evidence>
<reference evidence="2 3" key="1">
    <citation type="submission" date="2019-10" db="EMBL/GenBank/DDBJ databases">
        <title>A soil myxobacterium in the family Polyangiaceae.</title>
        <authorList>
            <person name="Li Y."/>
            <person name="Wang J."/>
        </authorList>
    </citation>
    <scope>NUCLEOTIDE SEQUENCE [LARGE SCALE GENOMIC DNA]</scope>
    <source>
        <strain evidence="2 3">DSM 14734</strain>
    </source>
</reference>
<evidence type="ECO:0000313" key="3">
    <source>
        <dbReference type="Proteomes" id="UP000440224"/>
    </source>
</evidence>
<feature type="region of interest" description="Disordered" evidence="1">
    <location>
        <begin position="1"/>
        <end position="23"/>
    </location>
</feature>
<proteinExistence type="predicted"/>
<dbReference type="AlphaFoldDB" id="A0A6N7PZ62"/>
<keyword evidence="3" id="KW-1185">Reference proteome</keyword>
<gene>
    <name evidence="2" type="ORF">GF068_27255</name>
</gene>
<comment type="caution">
    <text evidence="2">The sequence shown here is derived from an EMBL/GenBank/DDBJ whole genome shotgun (WGS) entry which is preliminary data.</text>
</comment>
<protein>
    <submittedName>
        <fullName evidence="2">Uncharacterized protein</fullName>
    </submittedName>
</protein>
<sequence>MWASPLPGPTNEEGCSPKSEKPAFTKKTEWKLAGLACMNNTDDDACAPNDAGTRYCASDPGPGWLQCVVREGADAPCPDNYNWDRYEMYPEDAVFDDRDCEACACGPPEGSACAASVRLYEGPSCSSQSEQLGLLSPHDQCVPILPPGHAIAGKAITDLDYVPGTCSATGGAPKGEAKKDVTRAVTFCCLHPFYLID</sequence>
<dbReference type="Proteomes" id="UP000440224">
    <property type="component" value="Unassembled WGS sequence"/>
</dbReference>
<dbReference type="EMBL" id="WJIE01000008">
    <property type="protein sequence ID" value="MRG95585.1"/>
    <property type="molecule type" value="Genomic_DNA"/>
</dbReference>
<organism evidence="2 3">
    <name type="scientific">Polyangium spumosum</name>
    <dbReference type="NCBI Taxonomy" id="889282"/>
    <lineage>
        <taxon>Bacteria</taxon>
        <taxon>Pseudomonadati</taxon>
        <taxon>Myxococcota</taxon>
        <taxon>Polyangia</taxon>
        <taxon>Polyangiales</taxon>
        <taxon>Polyangiaceae</taxon>
        <taxon>Polyangium</taxon>
    </lineage>
</organism>
<accession>A0A6N7PZ62</accession>
<dbReference type="OrthoDB" id="5507973at2"/>